<evidence type="ECO:0000313" key="2">
    <source>
        <dbReference type="EMBL" id="GGG59023.1"/>
    </source>
</evidence>
<sequence>MSFKITPVEFRGGKWCVNGLQLAAWVLAFNIAVISWINYMIGPTNHPVLVIGKQVPVYSMATDTARASHVIGTVAGGSTVDLARIQADGWCQVSLPEAGFPRLDGYIQQQFLLISDSTRNVLRTEQQM</sequence>
<proteinExistence type="predicted"/>
<keyword evidence="3" id="KW-1185">Reference proteome</keyword>
<evidence type="ECO:0000313" key="3">
    <source>
        <dbReference type="Proteomes" id="UP000601361"/>
    </source>
</evidence>
<keyword evidence="1" id="KW-1133">Transmembrane helix</keyword>
<gene>
    <name evidence="2" type="ORF">GCM10011378_38810</name>
</gene>
<accession>A0ABQ1X449</accession>
<keyword evidence="1" id="KW-0472">Membrane</keyword>
<dbReference type="RefSeq" id="WP_188559533.1">
    <property type="nucleotide sequence ID" value="NZ_BMGS01000013.1"/>
</dbReference>
<protein>
    <recommendedName>
        <fullName evidence="4">SH3b domain-containing protein</fullName>
    </recommendedName>
</protein>
<dbReference type="EMBL" id="BMGS01000013">
    <property type="protein sequence ID" value="GGG59023.1"/>
    <property type="molecule type" value="Genomic_DNA"/>
</dbReference>
<name>A0ABQ1X449_9BACT</name>
<feature type="transmembrane region" description="Helical" evidence="1">
    <location>
        <begin position="20"/>
        <end position="41"/>
    </location>
</feature>
<dbReference type="Proteomes" id="UP000601361">
    <property type="component" value="Unassembled WGS sequence"/>
</dbReference>
<evidence type="ECO:0008006" key="4">
    <source>
        <dbReference type="Google" id="ProtNLM"/>
    </source>
</evidence>
<evidence type="ECO:0000256" key="1">
    <source>
        <dbReference type="SAM" id="Phobius"/>
    </source>
</evidence>
<comment type="caution">
    <text evidence="2">The sequence shown here is derived from an EMBL/GenBank/DDBJ whole genome shotgun (WGS) entry which is preliminary data.</text>
</comment>
<keyword evidence="1" id="KW-0812">Transmembrane</keyword>
<reference evidence="3" key="1">
    <citation type="journal article" date="2019" name="Int. J. Syst. Evol. Microbiol.">
        <title>The Global Catalogue of Microorganisms (GCM) 10K type strain sequencing project: providing services to taxonomists for standard genome sequencing and annotation.</title>
        <authorList>
            <consortium name="The Broad Institute Genomics Platform"/>
            <consortium name="The Broad Institute Genome Sequencing Center for Infectious Disease"/>
            <person name="Wu L."/>
            <person name="Ma J."/>
        </authorList>
    </citation>
    <scope>NUCLEOTIDE SEQUENCE [LARGE SCALE GENOMIC DNA]</scope>
    <source>
        <strain evidence="3">CGMCC 1.12990</strain>
    </source>
</reference>
<organism evidence="2 3">
    <name type="scientific">Hymenobacter glacieicola</name>
    <dbReference type="NCBI Taxonomy" id="1562124"/>
    <lineage>
        <taxon>Bacteria</taxon>
        <taxon>Pseudomonadati</taxon>
        <taxon>Bacteroidota</taxon>
        <taxon>Cytophagia</taxon>
        <taxon>Cytophagales</taxon>
        <taxon>Hymenobacteraceae</taxon>
        <taxon>Hymenobacter</taxon>
    </lineage>
</organism>